<keyword evidence="1" id="KW-0813">Transport</keyword>
<dbReference type="InterPro" id="IPR003439">
    <property type="entry name" value="ABC_transporter-like_ATP-bd"/>
</dbReference>
<dbReference type="InterPro" id="IPR017871">
    <property type="entry name" value="ABC_transporter-like_CS"/>
</dbReference>
<dbReference type="SUPFAM" id="SSF52540">
    <property type="entry name" value="P-loop containing nucleoside triphosphate hydrolases"/>
    <property type="match status" value="2"/>
</dbReference>
<dbReference type="EMBL" id="APNK01000013">
    <property type="protein sequence ID" value="KEZ77399.1"/>
    <property type="molecule type" value="Genomic_DNA"/>
</dbReference>
<keyword evidence="5" id="KW-0547">Nucleotide-binding</keyword>
<organism evidence="10 11">
    <name type="scientific">Salinisphaera hydrothermalis (strain C41B8)</name>
    <dbReference type="NCBI Taxonomy" id="1304275"/>
    <lineage>
        <taxon>Bacteria</taxon>
        <taxon>Pseudomonadati</taxon>
        <taxon>Pseudomonadota</taxon>
        <taxon>Gammaproteobacteria</taxon>
        <taxon>Salinisphaerales</taxon>
        <taxon>Salinisphaeraceae</taxon>
        <taxon>Salinisphaera</taxon>
    </lineage>
</organism>
<feature type="domain" description="ABC transporter" evidence="9">
    <location>
        <begin position="16"/>
        <end position="253"/>
    </location>
</feature>
<evidence type="ECO:0000259" key="9">
    <source>
        <dbReference type="PROSITE" id="PS50893"/>
    </source>
</evidence>
<evidence type="ECO:0000313" key="11">
    <source>
        <dbReference type="Proteomes" id="UP000028302"/>
    </source>
</evidence>
<keyword evidence="3" id="KW-0762">Sugar transport</keyword>
<reference evidence="10 11" key="1">
    <citation type="submission" date="2013-03" db="EMBL/GenBank/DDBJ databases">
        <title>Salinisphaera hydrothermalis C41B8 Genome Sequencing.</title>
        <authorList>
            <person name="Li C."/>
            <person name="Lai Q."/>
            <person name="Shao Z."/>
        </authorList>
    </citation>
    <scope>NUCLEOTIDE SEQUENCE [LARGE SCALE GENOMIC DNA]</scope>
    <source>
        <strain evidence="10 11">C41B8</strain>
    </source>
</reference>
<keyword evidence="2" id="KW-1003">Cell membrane</keyword>
<dbReference type="InterPro" id="IPR050107">
    <property type="entry name" value="ABC_carbohydrate_import_ATPase"/>
</dbReference>
<dbReference type="SMART" id="SM00382">
    <property type="entry name" value="AAA"/>
    <property type="match status" value="1"/>
</dbReference>
<keyword evidence="8" id="KW-0472">Membrane</keyword>
<protein>
    <submittedName>
        <fullName evidence="10">Ribose ABC transporter ATP-binding protein</fullName>
    </submittedName>
</protein>
<evidence type="ECO:0000256" key="3">
    <source>
        <dbReference type="ARBA" id="ARBA00022597"/>
    </source>
</evidence>
<dbReference type="AlphaFoldDB" id="A0A084IL15"/>
<evidence type="ECO:0000256" key="8">
    <source>
        <dbReference type="ARBA" id="ARBA00023136"/>
    </source>
</evidence>
<dbReference type="GO" id="GO:0016887">
    <property type="term" value="F:ATP hydrolysis activity"/>
    <property type="evidence" value="ECO:0007669"/>
    <property type="project" value="InterPro"/>
</dbReference>
<dbReference type="Proteomes" id="UP000028302">
    <property type="component" value="Unassembled WGS sequence"/>
</dbReference>
<dbReference type="RefSeq" id="WP_051883367.1">
    <property type="nucleotide sequence ID" value="NZ_APNK01000013.1"/>
</dbReference>
<dbReference type="PANTHER" id="PTHR43790:SF3">
    <property type="entry name" value="D-ALLOSE IMPORT ATP-BINDING PROTEIN ALSA-RELATED"/>
    <property type="match status" value="1"/>
</dbReference>
<dbReference type="InterPro" id="IPR027417">
    <property type="entry name" value="P-loop_NTPase"/>
</dbReference>
<dbReference type="CDD" id="cd03215">
    <property type="entry name" value="ABC_Carb_Monos_II"/>
    <property type="match status" value="1"/>
</dbReference>
<dbReference type="PANTHER" id="PTHR43790">
    <property type="entry name" value="CARBOHYDRATE TRANSPORT ATP-BINDING PROTEIN MG119-RELATED"/>
    <property type="match status" value="1"/>
</dbReference>
<dbReference type="PROSITE" id="PS00211">
    <property type="entry name" value="ABC_TRANSPORTER_1"/>
    <property type="match status" value="1"/>
</dbReference>
<keyword evidence="7" id="KW-1278">Translocase</keyword>
<sequence length="528" mass="56994">MADSSESGAFNDAPALEASGIAKHFAGTIALDDADFSCRRGEVHVLLGANGAGKSTLVKILCGVQPPDAGTIRLAGEPVKLENPIRAAELGVAAVFQELSLAPHLTVAENIMLAHEPTGPLGQIRGRELRRRVTELFEQIGIDHIKPNTLTGRLTLADQQLVEIAKALSHDPKTLIVDEGTSALGQEEVRRLFDLLGRLRERGTAIIFISHRMAEVREIADRLTVFRNGTNVGTVDAADMDESHLVELMLGERIEQSFPERAPRPTDNDILLDVDHLSAGELLHDISFQLRRGEVLGIAGLEGQGQGDLLLALFGMVRRLSGDVRVAGKPVNLGSPWKAIRAGFALIPEDRKTQGLLQPQSLRENIALASLKNLSRGGLIDRARERRTADEGMKRMEIKAASMETPVAALSGGNQQKVVIAKWLETGGDIFLFYDPTRGVDVGTKRAFYELIGELARAGKAVMLYSTELSELVGVCHRVLVMNDRRIAETLEDTDITENAILAASLGVRERAGADAEPAATRNIGAAS</sequence>
<proteinExistence type="predicted"/>
<accession>A0A084IL15</accession>
<keyword evidence="11" id="KW-1185">Reference proteome</keyword>
<gene>
    <name evidence="10" type="ORF">C41B8_10233</name>
</gene>
<dbReference type="GO" id="GO:0005524">
    <property type="term" value="F:ATP binding"/>
    <property type="evidence" value="ECO:0007669"/>
    <property type="project" value="UniProtKB-KW"/>
</dbReference>
<dbReference type="InterPro" id="IPR003593">
    <property type="entry name" value="AAA+_ATPase"/>
</dbReference>
<keyword evidence="6 10" id="KW-0067">ATP-binding</keyword>
<comment type="caution">
    <text evidence="10">The sequence shown here is derived from an EMBL/GenBank/DDBJ whole genome shotgun (WGS) entry which is preliminary data.</text>
</comment>
<evidence type="ECO:0000256" key="7">
    <source>
        <dbReference type="ARBA" id="ARBA00022967"/>
    </source>
</evidence>
<evidence type="ECO:0000256" key="6">
    <source>
        <dbReference type="ARBA" id="ARBA00022840"/>
    </source>
</evidence>
<evidence type="ECO:0000256" key="2">
    <source>
        <dbReference type="ARBA" id="ARBA00022475"/>
    </source>
</evidence>
<feature type="domain" description="ABC transporter" evidence="9">
    <location>
        <begin position="265"/>
        <end position="509"/>
    </location>
</feature>
<dbReference type="eggNOG" id="COG1129">
    <property type="taxonomic scope" value="Bacteria"/>
</dbReference>
<dbReference type="PATRIC" id="fig|1304275.5.peg.2086"/>
<dbReference type="PROSITE" id="PS50893">
    <property type="entry name" value="ABC_TRANSPORTER_2"/>
    <property type="match status" value="2"/>
</dbReference>
<dbReference type="STRING" id="1304275.C41B8_10233"/>
<evidence type="ECO:0000256" key="5">
    <source>
        <dbReference type="ARBA" id="ARBA00022741"/>
    </source>
</evidence>
<dbReference type="Gene3D" id="3.40.50.300">
    <property type="entry name" value="P-loop containing nucleotide triphosphate hydrolases"/>
    <property type="match status" value="2"/>
</dbReference>
<name>A0A084IL15_SALHC</name>
<dbReference type="CDD" id="cd03216">
    <property type="entry name" value="ABC_Carb_Monos_I"/>
    <property type="match status" value="1"/>
</dbReference>
<evidence type="ECO:0000313" key="10">
    <source>
        <dbReference type="EMBL" id="KEZ77399.1"/>
    </source>
</evidence>
<evidence type="ECO:0000256" key="1">
    <source>
        <dbReference type="ARBA" id="ARBA00022448"/>
    </source>
</evidence>
<keyword evidence="4" id="KW-0677">Repeat</keyword>
<dbReference type="Pfam" id="PF00005">
    <property type="entry name" value="ABC_tran"/>
    <property type="match status" value="2"/>
</dbReference>
<evidence type="ECO:0000256" key="4">
    <source>
        <dbReference type="ARBA" id="ARBA00022737"/>
    </source>
</evidence>